<feature type="region of interest" description="Disordered" evidence="1">
    <location>
        <begin position="1"/>
        <end position="63"/>
    </location>
</feature>
<dbReference type="PANTHER" id="PTHR33704:SF1">
    <property type="entry name" value="PROTEIN HEAT INTOLERANT 4-RELATED"/>
    <property type="match status" value="1"/>
</dbReference>
<dbReference type="OMA" id="ICIPAVV"/>
<keyword evidence="3" id="KW-1185">Reference proteome</keyword>
<evidence type="ECO:0000313" key="3">
    <source>
        <dbReference type="Proteomes" id="UP000012073"/>
    </source>
</evidence>
<dbReference type="GeneID" id="17320082"/>
<reference evidence="3" key="1">
    <citation type="journal article" date="2013" name="Proc. Natl. Acad. Sci. U.S.A.">
        <title>Genome structure and metabolic features in the red seaweed Chondrus crispus shed light on evolution of the Archaeplastida.</title>
        <authorList>
            <person name="Collen J."/>
            <person name="Porcel B."/>
            <person name="Carre W."/>
            <person name="Ball S.G."/>
            <person name="Chaparro C."/>
            <person name="Tonon T."/>
            <person name="Barbeyron T."/>
            <person name="Michel G."/>
            <person name="Noel B."/>
            <person name="Valentin K."/>
            <person name="Elias M."/>
            <person name="Artiguenave F."/>
            <person name="Arun A."/>
            <person name="Aury J.M."/>
            <person name="Barbosa-Neto J.F."/>
            <person name="Bothwell J.H."/>
            <person name="Bouget F.Y."/>
            <person name="Brillet L."/>
            <person name="Cabello-Hurtado F."/>
            <person name="Capella-Gutierrez S."/>
            <person name="Charrier B."/>
            <person name="Cladiere L."/>
            <person name="Cock J.M."/>
            <person name="Coelho S.M."/>
            <person name="Colleoni C."/>
            <person name="Czjzek M."/>
            <person name="Da Silva C."/>
            <person name="Delage L."/>
            <person name="Denoeud F."/>
            <person name="Deschamps P."/>
            <person name="Dittami S.M."/>
            <person name="Gabaldon T."/>
            <person name="Gachon C.M."/>
            <person name="Groisillier A."/>
            <person name="Herve C."/>
            <person name="Jabbari K."/>
            <person name="Katinka M."/>
            <person name="Kloareg B."/>
            <person name="Kowalczyk N."/>
            <person name="Labadie K."/>
            <person name="Leblanc C."/>
            <person name="Lopez P.J."/>
            <person name="McLachlan D.H."/>
            <person name="Meslet-Cladiere L."/>
            <person name="Moustafa A."/>
            <person name="Nehr Z."/>
            <person name="Nyvall Collen P."/>
            <person name="Panaud O."/>
            <person name="Partensky F."/>
            <person name="Poulain J."/>
            <person name="Rensing S.A."/>
            <person name="Rousvoal S."/>
            <person name="Samson G."/>
            <person name="Symeonidi A."/>
            <person name="Weissenbach J."/>
            <person name="Zambounis A."/>
            <person name="Wincker P."/>
            <person name="Boyen C."/>
        </authorList>
    </citation>
    <scope>NUCLEOTIDE SEQUENCE [LARGE SCALE GENOMIC DNA]</scope>
    <source>
        <strain evidence="3">cv. Stackhouse</strain>
    </source>
</reference>
<dbReference type="EMBL" id="HG001524">
    <property type="protein sequence ID" value="CDF32595.1"/>
    <property type="molecule type" value="Genomic_DNA"/>
</dbReference>
<name>R7Q559_CHOCR</name>
<evidence type="ECO:0000313" key="2">
    <source>
        <dbReference type="EMBL" id="CDF32595.1"/>
    </source>
</evidence>
<feature type="compositionally biased region" description="Low complexity" evidence="1">
    <location>
        <begin position="9"/>
        <end position="30"/>
    </location>
</feature>
<gene>
    <name evidence="2" type="ORF">CHC_T00008206001</name>
</gene>
<dbReference type="Proteomes" id="UP000012073">
    <property type="component" value="Unassembled WGS sequence"/>
</dbReference>
<accession>R7Q559</accession>
<organism evidence="2 3">
    <name type="scientific">Chondrus crispus</name>
    <name type="common">Carrageen Irish moss</name>
    <name type="synonym">Polymorpha crispa</name>
    <dbReference type="NCBI Taxonomy" id="2769"/>
    <lineage>
        <taxon>Eukaryota</taxon>
        <taxon>Rhodophyta</taxon>
        <taxon>Florideophyceae</taxon>
        <taxon>Rhodymeniophycidae</taxon>
        <taxon>Gigartinales</taxon>
        <taxon>Gigartinaceae</taxon>
        <taxon>Chondrus</taxon>
    </lineage>
</organism>
<dbReference type="OrthoDB" id="20554at2759"/>
<dbReference type="RefSeq" id="XP_005712366.1">
    <property type="nucleotide sequence ID" value="XM_005712309.1"/>
</dbReference>
<dbReference type="KEGG" id="ccp:CHC_T00008206001"/>
<dbReference type="InterPro" id="IPR039313">
    <property type="entry name" value="HIT4"/>
</dbReference>
<protein>
    <submittedName>
        <fullName evidence="2">Uncharacterized protein</fullName>
    </submittedName>
</protein>
<dbReference type="PANTHER" id="PTHR33704">
    <property type="entry name" value="PROTEIN HEAT INTOLERANT 4-RELATED"/>
    <property type="match status" value="1"/>
</dbReference>
<evidence type="ECO:0000256" key="1">
    <source>
        <dbReference type="SAM" id="MobiDB-lite"/>
    </source>
</evidence>
<dbReference type="GO" id="GO:1900034">
    <property type="term" value="P:regulation of cellular response to heat"/>
    <property type="evidence" value="ECO:0007669"/>
    <property type="project" value="InterPro"/>
</dbReference>
<proteinExistence type="predicted"/>
<sequence>MPPRRKAPTKTARAKAPAPAVTKRTAATPADPAPSKTLKRKSPDAPHTPPKQAKVAKPSAARKRAHLRPLYDETWRAVYLAGTEWDQLQLVYSIDWDFDHLDEALTDGDLEGKKVYLFGATEPQLLMRDEKDTRGDVIPVPVIVAVVSDVAPPSTVGVKSVQRAEEEILPMSEMRMGWHAFAPENVQLSRRFKPNVHVLKCNERKARLRNMQEAAVHKYDYVLPYFIKPEEVEDITVDTVVQVLAELDGRKAPLMCEYDYELDEIDEFVEETVKENGLDADKHSAPLKKAIKVAEKATKLKYKAEREARRKRIADIPQESRDAIKNMKLLKFYPQNEWPDVSKIKAPFINRYYGRATQVL</sequence>
<dbReference type="PhylomeDB" id="R7Q559"/>
<dbReference type="AlphaFoldDB" id="R7Q559"/>
<dbReference type="Gramene" id="CDF32595">
    <property type="protein sequence ID" value="CDF32595"/>
    <property type="gene ID" value="CHC_T00008206001"/>
</dbReference>